<dbReference type="GO" id="GO:0055129">
    <property type="term" value="P:L-proline biosynthetic process"/>
    <property type="evidence" value="ECO:0007669"/>
    <property type="project" value="TreeGrafter"/>
</dbReference>
<dbReference type="AlphaFoldDB" id="J0QWK3"/>
<dbReference type="PATRIC" id="fig|1094558.3.peg.868"/>
<dbReference type="PIRSF" id="PIRSF000193">
    <property type="entry name" value="Pyrrol-5-carb_rd"/>
    <property type="match status" value="1"/>
</dbReference>
<dbReference type="RefSeq" id="WP_008038630.1">
    <property type="nucleotide sequence ID" value="NZ_JH725147.1"/>
</dbReference>
<dbReference type="InterPro" id="IPR036291">
    <property type="entry name" value="NAD(P)-bd_dom_sf"/>
</dbReference>
<evidence type="ECO:0000313" key="5">
    <source>
        <dbReference type="Proteomes" id="UP000008952"/>
    </source>
</evidence>
<dbReference type="STRING" id="1094558.ME5_00792"/>
<dbReference type="GO" id="GO:0004735">
    <property type="term" value="F:pyrroline-5-carboxylate reductase activity"/>
    <property type="evidence" value="ECO:0007669"/>
    <property type="project" value="InterPro"/>
</dbReference>
<keyword evidence="5" id="KW-1185">Reference proteome</keyword>
<dbReference type="Gene3D" id="3.40.50.720">
    <property type="entry name" value="NAD(P)-binding Rossmann-like Domain"/>
    <property type="match status" value="1"/>
</dbReference>
<dbReference type="InterPro" id="IPR000304">
    <property type="entry name" value="Pyrroline-COOH_reductase"/>
</dbReference>
<dbReference type="OrthoDB" id="9805754at2"/>
<dbReference type="EMBL" id="AIMB01000007">
    <property type="protein sequence ID" value="EJF90391.1"/>
    <property type="molecule type" value="Genomic_DNA"/>
</dbReference>
<feature type="binding site" evidence="2">
    <location>
        <position position="55"/>
    </location>
    <ligand>
        <name>NADPH</name>
        <dbReference type="ChEBI" id="CHEBI:57783"/>
    </ligand>
</feature>
<dbReference type="NCBIfam" id="NF005063">
    <property type="entry name" value="PRK06476.1"/>
    <property type="match status" value="1"/>
</dbReference>
<evidence type="ECO:0000256" key="2">
    <source>
        <dbReference type="PIRSR" id="PIRSR000193-1"/>
    </source>
</evidence>
<dbReference type="PANTHER" id="PTHR11645">
    <property type="entry name" value="PYRROLINE-5-CARBOXYLATE REDUCTASE"/>
    <property type="match status" value="1"/>
</dbReference>
<evidence type="ECO:0000259" key="3">
    <source>
        <dbReference type="Pfam" id="PF03807"/>
    </source>
</evidence>
<organism evidence="4 5">
    <name type="scientific">Bartonella tamiae Th239</name>
    <dbReference type="NCBI Taxonomy" id="1094558"/>
    <lineage>
        <taxon>Bacteria</taxon>
        <taxon>Pseudomonadati</taxon>
        <taxon>Pseudomonadota</taxon>
        <taxon>Alphaproteobacteria</taxon>
        <taxon>Hyphomicrobiales</taxon>
        <taxon>Bartonellaceae</taxon>
        <taxon>Bartonella</taxon>
    </lineage>
</organism>
<dbReference type="Pfam" id="PF03807">
    <property type="entry name" value="F420_oxidored"/>
    <property type="match status" value="1"/>
</dbReference>
<sequence>MKIGFIGTGTIASAMIEGLMSTKLNISSITISPRNEKIAADLAARYSLVHIGVSNQHVIDQSEIVFLCLRSQIAKDVLEALKFNSSHLVVSVLAMAMAQEVSQWIGQSVYRAVPLPFVGERKGLTPIYPDQPVLRTLFDALGGTLSLKDENQFNLMMTAGSLMGVYFNIIETSNQWLQKNGLDSFQASSFLSVMFGNLADETRKNSHPNYQNLESEFSTKNGTNELVSNCFRENGGNNALIQSLDTAFERIKGQ</sequence>
<comment type="similarity">
    <text evidence="1">Belongs to the pyrroline-5-carboxylate reductase family.</text>
</comment>
<name>J0QWK3_9HYPH</name>
<protein>
    <recommendedName>
        <fullName evidence="3">Pyrroline-5-carboxylate reductase catalytic N-terminal domain-containing protein</fullName>
    </recommendedName>
</protein>
<comment type="caution">
    <text evidence="4">The sequence shown here is derived from an EMBL/GenBank/DDBJ whole genome shotgun (WGS) entry which is preliminary data.</text>
</comment>
<evidence type="ECO:0000256" key="1">
    <source>
        <dbReference type="ARBA" id="ARBA00005525"/>
    </source>
</evidence>
<evidence type="ECO:0000313" key="4">
    <source>
        <dbReference type="EMBL" id="EJF90391.1"/>
    </source>
</evidence>
<dbReference type="HOGENOM" id="CLU_066353_0_0_5"/>
<dbReference type="PANTHER" id="PTHR11645:SF13">
    <property type="entry name" value="PYRROLINE-5-CARBOXYLATE REDUCTASE CATALYTIC N-TERMINAL DOMAIN-CONTAINING PROTEIN"/>
    <property type="match status" value="1"/>
</dbReference>
<accession>J0QWK3</accession>
<gene>
    <name evidence="4" type="ORF">ME5_00792</name>
</gene>
<keyword evidence="2" id="KW-0521">NADP</keyword>
<feature type="domain" description="Pyrroline-5-carboxylate reductase catalytic N-terminal" evidence="3">
    <location>
        <begin position="2"/>
        <end position="94"/>
    </location>
</feature>
<dbReference type="SUPFAM" id="SSF51735">
    <property type="entry name" value="NAD(P)-binding Rossmann-fold domains"/>
    <property type="match status" value="1"/>
</dbReference>
<reference evidence="4 5" key="1">
    <citation type="submission" date="2012-03" db="EMBL/GenBank/DDBJ databases">
        <title>The Genome Sequence of Bartonella tamiae Th239.</title>
        <authorList>
            <consortium name="The Broad Institute Genome Sequencing Platform"/>
            <consortium name="The Broad Institute Genome Sequencing Center for Infectious Disease"/>
            <person name="Feldgarden M."/>
            <person name="Kirby J."/>
            <person name="Kosoy M."/>
            <person name="Birtles R."/>
            <person name="Probert W.S."/>
            <person name="Chiaraviglio L."/>
            <person name="Young S.K."/>
            <person name="Zeng Q."/>
            <person name="Gargeya S."/>
            <person name="Fitzgerald M."/>
            <person name="Haas B."/>
            <person name="Abouelleil A."/>
            <person name="Alvarado L."/>
            <person name="Arachchi H.M."/>
            <person name="Berlin A."/>
            <person name="Chapman S.B."/>
            <person name="Gearin G."/>
            <person name="Goldberg J."/>
            <person name="Griggs A."/>
            <person name="Gujja S."/>
            <person name="Hansen M."/>
            <person name="Heiman D."/>
            <person name="Howarth C."/>
            <person name="Larimer J."/>
            <person name="Lui A."/>
            <person name="MacDonald P.J.P."/>
            <person name="McCowen C."/>
            <person name="Montmayeur A."/>
            <person name="Murphy C."/>
            <person name="Neiman D."/>
            <person name="Pearson M."/>
            <person name="Priest M."/>
            <person name="Roberts A."/>
            <person name="Saif S."/>
            <person name="Shea T."/>
            <person name="Sisk P."/>
            <person name="Stolte C."/>
            <person name="Sykes S."/>
            <person name="Wortman J."/>
            <person name="Nusbaum C."/>
            <person name="Birren B."/>
        </authorList>
    </citation>
    <scope>NUCLEOTIDE SEQUENCE [LARGE SCALE GENOMIC DNA]</scope>
    <source>
        <strain evidence="4 5">Th239</strain>
    </source>
</reference>
<proteinExistence type="inferred from homology"/>
<dbReference type="Proteomes" id="UP000008952">
    <property type="component" value="Unassembled WGS sequence"/>
</dbReference>
<dbReference type="eggNOG" id="COG0345">
    <property type="taxonomic scope" value="Bacteria"/>
</dbReference>
<dbReference type="InterPro" id="IPR028939">
    <property type="entry name" value="P5C_Rdtase_cat_N"/>
</dbReference>